<evidence type="ECO:0000256" key="5">
    <source>
        <dbReference type="ARBA" id="ARBA00023136"/>
    </source>
</evidence>
<sequence length="284" mass="30645">MSSTLKALIRLMRPHQWPKNAFVLAGAFFTHGWDEAATLQRVLVATLAFCLASSLVYLLNDWVDREADARHPTKCRRPLASGQVGAGGALGLGLALAAGLLACVLGQPVLALLVGLYLLINIAYSFKLKHVAVIDVCLISAGFMLRLLAGTVAVGIPPSRWLLVTGLFVTLFLGFSKRRAEASHDAASQRRVMKQYSLPLLDTYVAMAMTATLVTYGLYATSPETQALHGERLVYSLPLVVFGMLRFTQRVHGGQGEDAASDIARDPWLIAALLGWAAVFVVGR</sequence>
<dbReference type="Pfam" id="PF01040">
    <property type="entry name" value="UbiA"/>
    <property type="match status" value="1"/>
</dbReference>
<evidence type="ECO:0000313" key="8">
    <source>
        <dbReference type="Proteomes" id="UP000586093"/>
    </source>
</evidence>
<keyword evidence="2" id="KW-1003">Cell membrane</keyword>
<dbReference type="InterPro" id="IPR044878">
    <property type="entry name" value="UbiA_sf"/>
</dbReference>
<evidence type="ECO:0000256" key="1">
    <source>
        <dbReference type="ARBA" id="ARBA00004141"/>
    </source>
</evidence>
<feature type="transmembrane region" description="Helical" evidence="6">
    <location>
        <begin position="42"/>
        <end position="63"/>
    </location>
</feature>
<feature type="transmembrane region" description="Helical" evidence="6">
    <location>
        <begin position="159"/>
        <end position="175"/>
    </location>
</feature>
<accession>A0A839HK62</accession>
<reference evidence="7 8" key="1">
    <citation type="submission" date="2020-08" db="EMBL/GenBank/DDBJ databases">
        <title>Aquariorum lacteus gen. nov., sp. nov., a new member of the family Comamonadaceae, isolated from freshwater aquarium.</title>
        <authorList>
            <person name="Chun S.-J."/>
        </authorList>
    </citation>
    <scope>NUCLEOTIDE SEQUENCE [LARGE SCALE GENOMIC DNA]</scope>
    <source>
        <strain evidence="7 8">SJAQ100</strain>
    </source>
</reference>
<dbReference type="InterPro" id="IPR000537">
    <property type="entry name" value="UbiA_prenyltransferase"/>
</dbReference>
<feature type="transmembrane region" description="Helical" evidence="6">
    <location>
        <begin position="267"/>
        <end position="283"/>
    </location>
</feature>
<evidence type="ECO:0000313" key="7">
    <source>
        <dbReference type="EMBL" id="MBB1161402.1"/>
    </source>
</evidence>
<evidence type="ECO:0000256" key="4">
    <source>
        <dbReference type="ARBA" id="ARBA00022989"/>
    </source>
</evidence>
<keyword evidence="7" id="KW-0808">Transferase</keyword>
<feature type="transmembrane region" description="Helical" evidence="6">
    <location>
        <begin position="108"/>
        <end position="126"/>
    </location>
</feature>
<feature type="transmembrane region" description="Helical" evidence="6">
    <location>
        <begin position="196"/>
        <end position="219"/>
    </location>
</feature>
<evidence type="ECO:0000256" key="3">
    <source>
        <dbReference type="ARBA" id="ARBA00022692"/>
    </source>
</evidence>
<dbReference type="GO" id="GO:0016020">
    <property type="term" value="C:membrane"/>
    <property type="evidence" value="ECO:0007669"/>
    <property type="project" value="UniProtKB-SubCell"/>
</dbReference>
<feature type="transmembrane region" description="Helical" evidence="6">
    <location>
        <begin position="84"/>
        <end position="102"/>
    </location>
</feature>
<dbReference type="GO" id="GO:0016765">
    <property type="term" value="F:transferase activity, transferring alkyl or aryl (other than methyl) groups"/>
    <property type="evidence" value="ECO:0007669"/>
    <property type="project" value="InterPro"/>
</dbReference>
<evidence type="ECO:0000256" key="2">
    <source>
        <dbReference type="ARBA" id="ARBA00022475"/>
    </source>
</evidence>
<organism evidence="7 8">
    <name type="scientific">Aquariibacter albus</name>
    <dbReference type="NCBI Taxonomy" id="2759899"/>
    <lineage>
        <taxon>Bacteria</taxon>
        <taxon>Pseudomonadati</taxon>
        <taxon>Pseudomonadota</taxon>
        <taxon>Betaproteobacteria</taxon>
        <taxon>Burkholderiales</taxon>
        <taxon>Sphaerotilaceae</taxon>
        <taxon>Aquariibacter</taxon>
    </lineage>
</organism>
<dbReference type="EC" id="2.4.2.45" evidence="7"/>
<name>A0A839HK62_9BURK</name>
<keyword evidence="4 6" id="KW-1133">Transmembrane helix</keyword>
<dbReference type="Gene3D" id="1.10.357.140">
    <property type="entry name" value="UbiA prenyltransferase"/>
    <property type="match status" value="1"/>
</dbReference>
<feature type="transmembrane region" description="Helical" evidence="6">
    <location>
        <begin position="133"/>
        <end position="153"/>
    </location>
</feature>
<keyword evidence="8" id="KW-1185">Reference proteome</keyword>
<keyword evidence="3 6" id="KW-0812">Transmembrane</keyword>
<keyword evidence="5 6" id="KW-0472">Membrane</keyword>
<dbReference type="PANTHER" id="PTHR42723">
    <property type="entry name" value="CHLOROPHYLL SYNTHASE"/>
    <property type="match status" value="1"/>
</dbReference>
<dbReference type="Proteomes" id="UP000586093">
    <property type="component" value="Unassembled WGS sequence"/>
</dbReference>
<protein>
    <submittedName>
        <fullName evidence="7">Decaprenyl-phosphate phosphoribosyltransferase</fullName>
        <ecNumber evidence="7">2.4.2.45</ecNumber>
    </submittedName>
</protein>
<evidence type="ECO:0000256" key="6">
    <source>
        <dbReference type="SAM" id="Phobius"/>
    </source>
</evidence>
<dbReference type="InterPro" id="IPR050475">
    <property type="entry name" value="Prenyltransferase_related"/>
</dbReference>
<dbReference type="GO" id="GO:0016757">
    <property type="term" value="F:glycosyltransferase activity"/>
    <property type="evidence" value="ECO:0007669"/>
    <property type="project" value="UniProtKB-KW"/>
</dbReference>
<comment type="subcellular location">
    <subcellularLocation>
        <location evidence="1">Membrane</location>
        <topology evidence="1">Multi-pass membrane protein</topology>
    </subcellularLocation>
</comment>
<comment type="caution">
    <text evidence="7">The sequence shown here is derived from an EMBL/GenBank/DDBJ whole genome shotgun (WGS) entry which is preliminary data.</text>
</comment>
<dbReference type="AlphaFoldDB" id="A0A839HK62"/>
<proteinExistence type="predicted"/>
<gene>
    <name evidence="7" type="ORF">H4F90_05335</name>
</gene>
<dbReference type="EMBL" id="JACIVI010000001">
    <property type="protein sequence ID" value="MBB1161402.1"/>
    <property type="molecule type" value="Genomic_DNA"/>
</dbReference>
<keyword evidence="7" id="KW-0328">Glycosyltransferase</keyword>
<dbReference type="CDD" id="cd13963">
    <property type="entry name" value="PT_UbiA_2"/>
    <property type="match status" value="1"/>
</dbReference>
<dbReference type="NCBIfam" id="NF008978">
    <property type="entry name" value="PRK12324.1-4"/>
    <property type="match status" value="1"/>
</dbReference>
<dbReference type="NCBIfam" id="NF008977">
    <property type="entry name" value="PRK12324.1-2"/>
    <property type="match status" value="1"/>
</dbReference>
<dbReference type="RefSeq" id="WP_182662159.1">
    <property type="nucleotide sequence ID" value="NZ_JACIVI010000001.1"/>
</dbReference>
<dbReference type="PANTHER" id="PTHR42723:SF1">
    <property type="entry name" value="CHLOROPHYLL SYNTHASE, CHLOROPLASTIC"/>
    <property type="match status" value="1"/>
</dbReference>